<dbReference type="PROSITE" id="PS50835">
    <property type="entry name" value="IG_LIKE"/>
    <property type="match status" value="1"/>
</dbReference>
<reference evidence="7" key="2">
    <citation type="submission" date="2025-09" db="UniProtKB">
        <authorList>
            <consortium name="Ensembl"/>
        </authorList>
    </citation>
    <scope>IDENTIFICATION</scope>
</reference>
<accession>A0A3Q1J2L8</accession>
<dbReference type="InterPro" id="IPR003599">
    <property type="entry name" value="Ig_sub"/>
</dbReference>
<dbReference type="GO" id="GO:0002250">
    <property type="term" value="P:adaptive immune response"/>
    <property type="evidence" value="ECO:0007669"/>
    <property type="project" value="UniProtKB-KW"/>
</dbReference>
<proteinExistence type="predicted"/>
<dbReference type="InterPro" id="IPR007110">
    <property type="entry name" value="Ig-like_dom"/>
</dbReference>
<keyword evidence="5" id="KW-1279">T cell receptor</keyword>
<evidence type="ECO:0000256" key="2">
    <source>
        <dbReference type="ARBA" id="ARBA00023130"/>
    </source>
</evidence>
<dbReference type="InParanoid" id="A0A3Q1J2L8"/>
<dbReference type="InterPro" id="IPR013106">
    <property type="entry name" value="Ig_V-set"/>
</dbReference>
<dbReference type="Proteomes" id="UP000265040">
    <property type="component" value="Unassembled WGS sequence"/>
</dbReference>
<keyword evidence="5" id="KW-0391">Immunity</keyword>
<protein>
    <recommendedName>
        <fullName evidence="6">Ig-like domain-containing protein</fullName>
    </recommendedName>
</protein>
<keyword evidence="3" id="KW-0675">Receptor</keyword>
<name>A0A3Q1J2L8_ANATE</name>
<evidence type="ECO:0000256" key="1">
    <source>
        <dbReference type="ARBA" id="ARBA00022729"/>
    </source>
</evidence>
<dbReference type="Pfam" id="PF07686">
    <property type="entry name" value="V-set"/>
    <property type="match status" value="1"/>
</dbReference>
<dbReference type="SUPFAM" id="SSF48726">
    <property type="entry name" value="Immunoglobulin"/>
    <property type="match status" value="1"/>
</dbReference>
<evidence type="ECO:0000313" key="8">
    <source>
        <dbReference type="Proteomes" id="UP000265040"/>
    </source>
</evidence>
<dbReference type="GeneTree" id="ENSGT01030000234557"/>
<dbReference type="OrthoDB" id="9047495at2759"/>
<keyword evidence="8" id="KW-1185">Reference proteome</keyword>
<dbReference type="SMART" id="SM00409">
    <property type="entry name" value="IG"/>
    <property type="match status" value="1"/>
</dbReference>
<dbReference type="Gene3D" id="2.60.40.10">
    <property type="entry name" value="Immunoglobulins"/>
    <property type="match status" value="1"/>
</dbReference>
<keyword evidence="4" id="KW-0393">Immunoglobulin domain</keyword>
<dbReference type="Ensembl" id="ENSATET00000009857.3">
    <property type="protein sequence ID" value="ENSATEP00000009686.2"/>
    <property type="gene ID" value="ENSATEG00000006810.3"/>
</dbReference>
<keyword evidence="1" id="KW-0732">Signal</keyword>
<dbReference type="GO" id="GO:0042101">
    <property type="term" value="C:T cell receptor complex"/>
    <property type="evidence" value="ECO:0007669"/>
    <property type="project" value="UniProtKB-KW"/>
</dbReference>
<dbReference type="STRING" id="64144.ENSATEP00000009686"/>
<evidence type="ECO:0000256" key="3">
    <source>
        <dbReference type="ARBA" id="ARBA00023170"/>
    </source>
</evidence>
<dbReference type="InterPro" id="IPR013783">
    <property type="entry name" value="Ig-like_fold"/>
</dbReference>
<organism evidence="7 8">
    <name type="scientific">Anabas testudineus</name>
    <name type="common">Climbing perch</name>
    <name type="synonym">Anthias testudineus</name>
    <dbReference type="NCBI Taxonomy" id="64144"/>
    <lineage>
        <taxon>Eukaryota</taxon>
        <taxon>Metazoa</taxon>
        <taxon>Chordata</taxon>
        <taxon>Craniata</taxon>
        <taxon>Vertebrata</taxon>
        <taxon>Euteleostomi</taxon>
        <taxon>Actinopterygii</taxon>
        <taxon>Neopterygii</taxon>
        <taxon>Teleostei</taxon>
        <taxon>Neoteleostei</taxon>
        <taxon>Acanthomorphata</taxon>
        <taxon>Anabantaria</taxon>
        <taxon>Anabantiformes</taxon>
        <taxon>Anabantoidei</taxon>
        <taxon>Anabantidae</taxon>
        <taxon>Anabas</taxon>
    </lineage>
</organism>
<dbReference type="InterPro" id="IPR036179">
    <property type="entry name" value="Ig-like_dom_sf"/>
</dbReference>
<dbReference type="PANTHER" id="PTHR19367:SF18">
    <property type="entry name" value="T CELL RECEPTOR ALPHA VARIABLE 16"/>
    <property type="match status" value="1"/>
</dbReference>
<feature type="domain" description="Ig-like" evidence="6">
    <location>
        <begin position="27"/>
        <end position="140"/>
    </location>
</feature>
<dbReference type="PANTHER" id="PTHR19367">
    <property type="entry name" value="T-CELL RECEPTOR ALPHA CHAIN V REGION"/>
    <property type="match status" value="1"/>
</dbReference>
<evidence type="ECO:0000259" key="6">
    <source>
        <dbReference type="PROSITE" id="PS50835"/>
    </source>
</evidence>
<sequence>MKTKQRDHSLLSTRCSSQFLKTADMTPLFISVLLAAMSQKDNVLQPEGDETQTEGDTVTLDCLYNSSPYLFWYKQDVHGPPKYMTKSFSKTVDKAPEFENDRFDAAIEDKSVPLKIQKLHVSDSAVYYCALYTLSTSKLTLGRNTIHENVGRSSETTDNPEGH</sequence>
<reference evidence="7" key="1">
    <citation type="submission" date="2025-08" db="UniProtKB">
        <authorList>
            <consortium name="Ensembl"/>
        </authorList>
    </citation>
    <scope>IDENTIFICATION</scope>
</reference>
<evidence type="ECO:0000256" key="5">
    <source>
        <dbReference type="ARBA" id="ARBA00043266"/>
    </source>
</evidence>
<dbReference type="InterPro" id="IPR051287">
    <property type="entry name" value="TCR_variable_region"/>
</dbReference>
<dbReference type="SMART" id="SM00406">
    <property type="entry name" value="IGv"/>
    <property type="match status" value="1"/>
</dbReference>
<evidence type="ECO:0000313" key="7">
    <source>
        <dbReference type="Ensembl" id="ENSATEP00000009686.2"/>
    </source>
</evidence>
<evidence type="ECO:0000256" key="4">
    <source>
        <dbReference type="ARBA" id="ARBA00023319"/>
    </source>
</evidence>
<keyword evidence="2" id="KW-1064">Adaptive immunity</keyword>
<dbReference type="AlphaFoldDB" id="A0A3Q1J2L8"/>